<proteinExistence type="predicted"/>
<evidence type="ECO:0000313" key="1">
    <source>
        <dbReference type="EMBL" id="NYJ78666.1"/>
    </source>
</evidence>
<dbReference type="Proteomes" id="UP000535437">
    <property type="component" value="Unassembled WGS sequence"/>
</dbReference>
<gene>
    <name evidence="1" type="ORF">HNR09_002077</name>
</gene>
<evidence type="ECO:0000313" key="2">
    <source>
        <dbReference type="Proteomes" id="UP000535437"/>
    </source>
</evidence>
<dbReference type="SUPFAM" id="SSF52540">
    <property type="entry name" value="P-loop containing nucleoside triphosphate hydrolases"/>
    <property type="match status" value="1"/>
</dbReference>
<dbReference type="RefSeq" id="WP_179541976.1">
    <property type="nucleotide sequence ID" value="NZ_BAAALL010000005.1"/>
</dbReference>
<dbReference type="AlphaFoldDB" id="A0A7Z0K9G5"/>
<name>A0A7Z0K9G5_9MICC</name>
<evidence type="ECO:0008006" key="3">
    <source>
        <dbReference type="Google" id="ProtNLM"/>
    </source>
</evidence>
<protein>
    <recommendedName>
        <fullName evidence="3">AAA domain-containing protein</fullName>
    </recommendedName>
</protein>
<keyword evidence="2" id="KW-1185">Reference proteome</keyword>
<accession>A0A7Z0K9G5</accession>
<dbReference type="Gene3D" id="3.40.50.300">
    <property type="entry name" value="P-loop containing nucleotide triphosphate hydrolases"/>
    <property type="match status" value="1"/>
</dbReference>
<reference evidence="1 2" key="1">
    <citation type="submission" date="2020-07" db="EMBL/GenBank/DDBJ databases">
        <title>Sequencing the genomes of 1000 actinobacteria strains.</title>
        <authorList>
            <person name="Klenk H.-P."/>
        </authorList>
    </citation>
    <scope>NUCLEOTIDE SEQUENCE [LARGE SCALE GENOMIC DNA]</scope>
    <source>
        <strain evidence="1 2">DSM 15475</strain>
    </source>
</reference>
<sequence length="174" mass="19141">MNEPRQPDGALILISAPPGTGKSTVLPHMISLARGRAVVADIDEVLEHGTLLGVKVADRSAAAIWPAYDRLWERITSFVTRSGFDMVLFAQVLDKHPAPGAGTVIGWEIDDDVRDIRLQNRQESKATIADARLDAIALRKLLPRSSIIYTSRAETPERCADALWRAVEPHLQSK</sequence>
<comment type="caution">
    <text evidence="1">The sequence shown here is derived from an EMBL/GenBank/DDBJ whole genome shotgun (WGS) entry which is preliminary data.</text>
</comment>
<dbReference type="EMBL" id="JACCFY010000001">
    <property type="protein sequence ID" value="NYJ78666.1"/>
    <property type="molecule type" value="Genomic_DNA"/>
</dbReference>
<dbReference type="InterPro" id="IPR027417">
    <property type="entry name" value="P-loop_NTPase"/>
</dbReference>
<organism evidence="1 2">
    <name type="scientific">Nesterenkonia xinjiangensis</name>
    <dbReference type="NCBI Taxonomy" id="225327"/>
    <lineage>
        <taxon>Bacteria</taxon>
        <taxon>Bacillati</taxon>
        <taxon>Actinomycetota</taxon>
        <taxon>Actinomycetes</taxon>
        <taxon>Micrococcales</taxon>
        <taxon>Micrococcaceae</taxon>
        <taxon>Nesterenkonia</taxon>
    </lineage>
</organism>